<dbReference type="InterPro" id="IPR027417">
    <property type="entry name" value="P-loop_NTPase"/>
</dbReference>
<keyword evidence="2" id="KW-0808">Transferase</keyword>
<keyword evidence="1" id="KW-1133">Transmembrane helix</keyword>
<dbReference type="EMBL" id="QZKI01000100">
    <property type="protein sequence ID" value="RJP67753.1"/>
    <property type="molecule type" value="Genomic_DNA"/>
</dbReference>
<protein>
    <submittedName>
        <fullName evidence="2">Cytidylate kinase-like family protein</fullName>
    </submittedName>
</protein>
<dbReference type="Proteomes" id="UP000285961">
    <property type="component" value="Unassembled WGS sequence"/>
</dbReference>
<proteinExistence type="predicted"/>
<dbReference type="GO" id="GO:0016301">
    <property type="term" value="F:kinase activity"/>
    <property type="evidence" value="ECO:0007669"/>
    <property type="project" value="UniProtKB-KW"/>
</dbReference>
<sequence>MPLIFISSESKNSRRQLAEDLAKKLGYGCLCREDLIEEATKAGIPVGKLEVAMIKSPAMSERLARQKERYIAFITAALCERAMEGNFVYHGRAGHLLLQGISHIIKVRLVVTQETRIAEAMTQLKLGRDKAVGYVKDVDEDIERWVRYFYGVNRDKPGQYDVAVNLENMSLSNASAMLCYMAELPDFRPTPASLRALENRSLEARARKKLALDPQTENTDLKVRAENGVVTVTYMPRQPGVAQIIPEVLAGLAGCKEVMCTMATTNILWVQEKFDPHCEAFHQLNQIAQRWDAAIELVRFTVPPDLENVFGGTYVEVDQSAEQALAGTSNQFTAEPPKAEYNGGIEDDVESDKVKDVGGVSDTIQELVNIGRSGGAHTIRGNFHTLLSVIRGDVKYSLIVLGDLFLSKSHETQVRLTRELGGYLAERVGVPVITSDELQKKYLVGKKQFLKMLLYSAAVAALYLVIFFAQGPLLPFLGDTEHMQQRIIRMVAIFLFIPVVAYLYGTVTSLFLKFLKFE</sequence>
<evidence type="ECO:0000313" key="2">
    <source>
        <dbReference type="EMBL" id="RJP67753.1"/>
    </source>
</evidence>
<feature type="transmembrane region" description="Helical" evidence="1">
    <location>
        <begin position="490"/>
        <end position="512"/>
    </location>
</feature>
<dbReference type="Pfam" id="PF13189">
    <property type="entry name" value="Cytidylate_kin2"/>
    <property type="match status" value="1"/>
</dbReference>
<feature type="transmembrane region" description="Helical" evidence="1">
    <location>
        <begin position="449"/>
        <end position="470"/>
    </location>
</feature>
<keyword evidence="1" id="KW-0812">Transmembrane</keyword>
<gene>
    <name evidence="2" type="ORF">C4532_14180</name>
</gene>
<organism evidence="2 3">
    <name type="scientific">Candidatus Abyssobacteria bacterium SURF_17</name>
    <dbReference type="NCBI Taxonomy" id="2093361"/>
    <lineage>
        <taxon>Bacteria</taxon>
        <taxon>Pseudomonadati</taxon>
        <taxon>Candidatus Hydrogenedentota</taxon>
        <taxon>Candidatus Abyssobacteria</taxon>
    </lineage>
</organism>
<keyword evidence="2" id="KW-0418">Kinase</keyword>
<name>A0A419EU86_9BACT</name>
<reference evidence="2 3" key="1">
    <citation type="journal article" date="2017" name="ISME J.">
        <title>Energy and carbon metabolisms in a deep terrestrial subsurface fluid microbial community.</title>
        <authorList>
            <person name="Momper L."/>
            <person name="Jungbluth S.P."/>
            <person name="Lee M.D."/>
            <person name="Amend J.P."/>
        </authorList>
    </citation>
    <scope>NUCLEOTIDE SEQUENCE [LARGE SCALE GENOMIC DNA]</scope>
    <source>
        <strain evidence="2">SURF_17</strain>
    </source>
</reference>
<evidence type="ECO:0000256" key="1">
    <source>
        <dbReference type="SAM" id="Phobius"/>
    </source>
</evidence>
<evidence type="ECO:0000313" key="3">
    <source>
        <dbReference type="Proteomes" id="UP000285961"/>
    </source>
</evidence>
<keyword evidence="1" id="KW-0472">Membrane</keyword>
<comment type="caution">
    <text evidence="2">The sequence shown here is derived from an EMBL/GenBank/DDBJ whole genome shotgun (WGS) entry which is preliminary data.</text>
</comment>
<dbReference type="AlphaFoldDB" id="A0A419EU86"/>
<dbReference type="Gene3D" id="3.40.50.300">
    <property type="entry name" value="P-loop containing nucleotide triphosphate hydrolases"/>
    <property type="match status" value="1"/>
</dbReference>
<accession>A0A419EU86</accession>